<keyword evidence="4 5" id="KW-0949">S-adenosyl-L-methionine</keyword>
<dbReference type="PANTHER" id="PTHR11061:SF49">
    <property type="entry name" value="23S RRNA (URACIL(1939)-C(5))-METHYLTRANSFERASE RLMD"/>
    <property type="match status" value="1"/>
</dbReference>
<sequence>MNDPLVRIESLAYGAAGFGRLDGKACFVPFTAPGDLVRIKVEQTKPSYLNGTMLELLEASPLRIPPPCPIFGQCGGCTWQHLDYDAQLTAKRAICTETLWRFGRVEPELIRPVLAGAPYAYRSRAQFKVRWSNGKLHIGFYRRGSHFVIDLPGTCAICRPAVNQTITELRTLLNNGFPEPDRIPQLDVAVGDNDRALVIIHYIGNDQENVRRFFAARRGEIPSVDGLHLQCGRKESISTVWGTELVSYRVPADLLPGSPETTLVVSRGGFSQVNHHQNLCLIQQVYQMAELGPAHRFLDLFCGNGNLTLPLARYGAGAVGIEEYAPSLDDAHLSARENGIAGVEFRAIDAASGLRRLVADGENFPVVILDPPRTGARETIEAIASLAPKRVVYVSCDPTTLGRDLGLFAKHNYAVIACQPVDMFPQTYHIENVTLLEKSP</sequence>
<keyword evidence="1" id="KW-0408">Iron</keyword>
<feature type="active site" description="Nucleophile" evidence="5">
    <location>
        <position position="396"/>
    </location>
</feature>
<feature type="active site" evidence="6">
    <location>
        <position position="396"/>
    </location>
</feature>
<protein>
    <submittedName>
        <fullName evidence="8">RNA methyltransferase</fullName>
    </submittedName>
</protein>
<keyword evidence="3 5" id="KW-0808">Transferase</keyword>
<dbReference type="CDD" id="cd02440">
    <property type="entry name" value="AdoMet_MTases"/>
    <property type="match status" value="1"/>
</dbReference>
<dbReference type="PROSITE" id="PS51687">
    <property type="entry name" value="SAM_MT_RNA_M5U"/>
    <property type="match status" value="1"/>
</dbReference>
<dbReference type="EMBL" id="AP027151">
    <property type="protein sequence ID" value="BDV43237.1"/>
    <property type="molecule type" value="Genomic_DNA"/>
</dbReference>
<feature type="binding site" evidence="5">
    <location>
        <position position="301"/>
    </location>
    <ligand>
        <name>S-adenosyl-L-methionine</name>
        <dbReference type="ChEBI" id="CHEBI:59789"/>
    </ligand>
</feature>
<dbReference type="SUPFAM" id="SSF53335">
    <property type="entry name" value="S-adenosyl-L-methionine-dependent methyltransferases"/>
    <property type="match status" value="1"/>
</dbReference>
<dbReference type="PANTHER" id="PTHR11061">
    <property type="entry name" value="RNA M5U METHYLTRANSFERASE"/>
    <property type="match status" value="1"/>
</dbReference>
<dbReference type="InterPro" id="IPR030391">
    <property type="entry name" value="MeTrfase_TrmA_CS"/>
</dbReference>
<evidence type="ECO:0000256" key="1">
    <source>
        <dbReference type="ARBA" id="ARBA00022485"/>
    </source>
</evidence>
<feature type="binding site" evidence="5">
    <location>
        <position position="322"/>
    </location>
    <ligand>
        <name>S-adenosyl-L-methionine</name>
        <dbReference type="ChEBI" id="CHEBI:59789"/>
    </ligand>
</feature>
<evidence type="ECO:0000256" key="2">
    <source>
        <dbReference type="ARBA" id="ARBA00022603"/>
    </source>
</evidence>
<dbReference type="GO" id="GO:0008168">
    <property type="term" value="F:methyltransferase activity"/>
    <property type="evidence" value="ECO:0007669"/>
    <property type="project" value="UniProtKB-KW"/>
</dbReference>
<feature type="domain" description="TRAM" evidence="7">
    <location>
        <begin position="1"/>
        <end position="55"/>
    </location>
</feature>
<dbReference type="InterPro" id="IPR012340">
    <property type="entry name" value="NA-bd_OB-fold"/>
</dbReference>
<keyword evidence="1" id="KW-0479">Metal-binding</keyword>
<dbReference type="Gene3D" id="2.40.50.140">
    <property type="entry name" value="Nucleic acid-binding proteins"/>
    <property type="match status" value="1"/>
</dbReference>
<dbReference type="Proteomes" id="UP001317705">
    <property type="component" value="Chromosome"/>
</dbReference>
<feature type="binding site" evidence="5">
    <location>
        <position position="272"/>
    </location>
    <ligand>
        <name>S-adenosyl-L-methionine</name>
        <dbReference type="ChEBI" id="CHEBI:59789"/>
    </ligand>
</feature>
<dbReference type="Pfam" id="PF01938">
    <property type="entry name" value="TRAM"/>
    <property type="match status" value="1"/>
</dbReference>
<dbReference type="Gene3D" id="3.40.50.150">
    <property type="entry name" value="Vaccinia Virus protein VP39"/>
    <property type="match status" value="1"/>
</dbReference>
<dbReference type="PROSITE" id="PS01230">
    <property type="entry name" value="TRMA_1"/>
    <property type="match status" value="1"/>
</dbReference>
<dbReference type="RefSeq" id="WP_281999346.1">
    <property type="nucleotide sequence ID" value="NZ_AP027151.1"/>
</dbReference>
<evidence type="ECO:0000313" key="9">
    <source>
        <dbReference type="Proteomes" id="UP001317705"/>
    </source>
</evidence>
<proteinExistence type="inferred from homology"/>
<feature type="binding site" evidence="5">
    <location>
        <position position="370"/>
    </location>
    <ligand>
        <name>S-adenosyl-L-methionine</name>
        <dbReference type="ChEBI" id="CHEBI:59789"/>
    </ligand>
</feature>
<organism evidence="8 9">
    <name type="scientific">Geotalea uraniireducens</name>
    <dbReference type="NCBI Taxonomy" id="351604"/>
    <lineage>
        <taxon>Bacteria</taxon>
        <taxon>Pseudomonadati</taxon>
        <taxon>Thermodesulfobacteriota</taxon>
        <taxon>Desulfuromonadia</taxon>
        <taxon>Geobacterales</taxon>
        <taxon>Geobacteraceae</taxon>
        <taxon>Geotalea</taxon>
    </lineage>
</organism>
<gene>
    <name evidence="8" type="ORF">GURASL_21600</name>
</gene>
<evidence type="ECO:0000256" key="5">
    <source>
        <dbReference type="PROSITE-ProRule" id="PRU01024"/>
    </source>
</evidence>
<dbReference type="PROSITE" id="PS01231">
    <property type="entry name" value="TRMA_2"/>
    <property type="match status" value="1"/>
</dbReference>
<evidence type="ECO:0000256" key="3">
    <source>
        <dbReference type="ARBA" id="ARBA00022679"/>
    </source>
</evidence>
<evidence type="ECO:0000256" key="6">
    <source>
        <dbReference type="PROSITE-ProRule" id="PRU10015"/>
    </source>
</evidence>
<dbReference type="SUPFAM" id="SSF50249">
    <property type="entry name" value="Nucleic acid-binding proteins"/>
    <property type="match status" value="1"/>
</dbReference>
<evidence type="ECO:0000256" key="4">
    <source>
        <dbReference type="ARBA" id="ARBA00022691"/>
    </source>
</evidence>
<dbReference type="PROSITE" id="PS50926">
    <property type="entry name" value="TRAM"/>
    <property type="match status" value="1"/>
</dbReference>
<dbReference type="Gene3D" id="2.40.50.1070">
    <property type="match status" value="1"/>
</dbReference>
<keyword evidence="1" id="KW-0411">Iron-sulfur</keyword>
<reference evidence="8 9" key="1">
    <citation type="submission" date="2022-12" db="EMBL/GenBank/DDBJ databases">
        <title>Polyphasic characterization of Geotalea uranireducens NIT-SL11 newly isolated from a complex of sewage sludge and microbially reduced graphene oxide.</title>
        <authorList>
            <person name="Xie L."/>
            <person name="Yoshida N."/>
            <person name="Meng L."/>
        </authorList>
    </citation>
    <scope>NUCLEOTIDE SEQUENCE [LARGE SCALE GENOMIC DNA]</scope>
    <source>
        <strain evidence="8 9">NIT-SL11</strain>
    </source>
</reference>
<dbReference type="InterPro" id="IPR029063">
    <property type="entry name" value="SAM-dependent_MTases_sf"/>
</dbReference>
<dbReference type="NCBIfam" id="TIGR00479">
    <property type="entry name" value="rumA"/>
    <property type="match status" value="1"/>
</dbReference>
<dbReference type="GO" id="GO:0032259">
    <property type="term" value="P:methylation"/>
    <property type="evidence" value="ECO:0007669"/>
    <property type="project" value="UniProtKB-KW"/>
</dbReference>
<name>A0ABM8ELD5_9BACT</name>
<accession>A0ABM8ELD5</accession>
<dbReference type="InterPro" id="IPR030390">
    <property type="entry name" value="MeTrfase_TrmA_AS"/>
</dbReference>
<keyword evidence="1" id="KW-0004">4Fe-4S</keyword>
<dbReference type="InterPro" id="IPR002792">
    <property type="entry name" value="TRAM_dom"/>
</dbReference>
<keyword evidence="2 5" id="KW-0489">Methyltransferase</keyword>
<evidence type="ECO:0000313" key="8">
    <source>
        <dbReference type="EMBL" id="BDV43237.1"/>
    </source>
</evidence>
<dbReference type="Pfam" id="PF05958">
    <property type="entry name" value="tRNA_U5-meth_tr"/>
    <property type="match status" value="1"/>
</dbReference>
<keyword evidence="9" id="KW-1185">Reference proteome</keyword>
<dbReference type="InterPro" id="IPR010280">
    <property type="entry name" value="U5_MeTrfase_fam"/>
</dbReference>
<evidence type="ECO:0000259" key="7">
    <source>
        <dbReference type="PROSITE" id="PS50926"/>
    </source>
</evidence>
<comment type="similarity">
    <text evidence="5">Belongs to the class I-like SAM-binding methyltransferase superfamily. RNA M5U methyltransferase family.</text>
</comment>